<evidence type="ECO:0000256" key="3">
    <source>
        <dbReference type="ARBA" id="ARBA00022452"/>
    </source>
</evidence>
<dbReference type="InterPro" id="IPR012910">
    <property type="entry name" value="Plug_dom"/>
</dbReference>
<dbReference type="Gene3D" id="2.60.40.1120">
    <property type="entry name" value="Carboxypeptidase-like, regulatory domain"/>
    <property type="match status" value="1"/>
</dbReference>
<dbReference type="Gene3D" id="2.170.130.10">
    <property type="entry name" value="TonB-dependent receptor, plug domain"/>
    <property type="match status" value="1"/>
</dbReference>
<dbReference type="NCBIfam" id="TIGR04056">
    <property type="entry name" value="OMP_RagA_SusC"/>
    <property type="match status" value="1"/>
</dbReference>
<keyword evidence="7 8" id="KW-0998">Cell outer membrane</keyword>
<evidence type="ECO:0000256" key="2">
    <source>
        <dbReference type="ARBA" id="ARBA00022448"/>
    </source>
</evidence>
<gene>
    <name evidence="13" type="ORF">SAMN05444145_10813</name>
</gene>
<feature type="signal peptide" evidence="10">
    <location>
        <begin position="1"/>
        <end position="26"/>
    </location>
</feature>
<proteinExistence type="inferred from homology"/>
<feature type="domain" description="TonB-dependent receptor plug" evidence="12">
    <location>
        <begin position="216"/>
        <end position="332"/>
    </location>
</feature>
<keyword evidence="6 8" id="KW-0472">Membrane</keyword>
<dbReference type="AlphaFoldDB" id="A0A1H4EPI4"/>
<dbReference type="InterPro" id="IPR037066">
    <property type="entry name" value="Plug_dom_sf"/>
</dbReference>
<evidence type="ECO:0000256" key="9">
    <source>
        <dbReference type="RuleBase" id="RU003357"/>
    </source>
</evidence>
<reference evidence="13 14" key="1">
    <citation type="submission" date="2016-10" db="EMBL/GenBank/DDBJ databases">
        <authorList>
            <person name="de Groot N.N."/>
        </authorList>
    </citation>
    <scope>NUCLEOTIDE SEQUENCE [LARGE SCALE GENOMIC DNA]</scope>
    <source>
        <strain evidence="13 14">DSM 25383</strain>
    </source>
</reference>
<dbReference type="SUPFAM" id="SSF49464">
    <property type="entry name" value="Carboxypeptidase regulatory domain-like"/>
    <property type="match status" value="1"/>
</dbReference>
<keyword evidence="3 8" id="KW-1134">Transmembrane beta strand</keyword>
<feature type="domain" description="TonB-dependent receptor-like beta-barrel" evidence="11">
    <location>
        <begin position="510"/>
        <end position="1067"/>
    </location>
</feature>
<comment type="subcellular location">
    <subcellularLocation>
        <location evidence="1 8">Cell outer membrane</location>
        <topology evidence="1 8">Multi-pass membrane protein</topology>
    </subcellularLocation>
</comment>
<dbReference type="InterPro" id="IPR036942">
    <property type="entry name" value="Beta-barrel_TonB_sf"/>
</dbReference>
<keyword evidence="10" id="KW-0732">Signal</keyword>
<evidence type="ECO:0000256" key="10">
    <source>
        <dbReference type="SAM" id="SignalP"/>
    </source>
</evidence>
<dbReference type="Proteomes" id="UP000183253">
    <property type="component" value="Unassembled WGS sequence"/>
</dbReference>
<dbReference type="STRING" id="1033731.SAMN05444145_10813"/>
<dbReference type="InterPro" id="IPR008969">
    <property type="entry name" value="CarboxyPept-like_regulatory"/>
</dbReference>
<dbReference type="PROSITE" id="PS52016">
    <property type="entry name" value="TONB_DEPENDENT_REC_3"/>
    <property type="match status" value="1"/>
</dbReference>
<organism evidence="13 14">
    <name type="scientific">Alistipes timonensis JC136</name>
    <dbReference type="NCBI Taxonomy" id="1033731"/>
    <lineage>
        <taxon>Bacteria</taxon>
        <taxon>Pseudomonadati</taxon>
        <taxon>Bacteroidota</taxon>
        <taxon>Bacteroidia</taxon>
        <taxon>Bacteroidales</taxon>
        <taxon>Rikenellaceae</taxon>
        <taxon>Alistipes</taxon>
    </lineage>
</organism>
<dbReference type="SUPFAM" id="SSF56935">
    <property type="entry name" value="Porins"/>
    <property type="match status" value="1"/>
</dbReference>
<accession>A0A1H4EPI4</accession>
<dbReference type="GO" id="GO:0009279">
    <property type="term" value="C:cell outer membrane"/>
    <property type="evidence" value="ECO:0007669"/>
    <property type="project" value="UniProtKB-SubCell"/>
</dbReference>
<keyword evidence="14" id="KW-1185">Reference proteome</keyword>
<feature type="chain" id="PRO_5010274507" evidence="10">
    <location>
        <begin position="27"/>
        <end position="1110"/>
    </location>
</feature>
<keyword evidence="4 8" id="KW-0812">Transmembrane</keyword>
<dbReference type="Gene3D" id="2.40.170.20">
    <property type="entry name" value="TonB-dependent receptor, beta-barrel domain"/>
    <property type="match status" value="1"/>
</dbReference>
<evidence type="ECO:0000256" key="1">
    <source>
        <dbReference type="ARBA" id="ARBA00004571"/>
    </source>
</evidence>
<dbReference type="EMBL" id="FNRI01000008">
    <property type="protein sequence ID" value="SEA86856.1"/>
    <property type="molecule type" value="Genomic_DNA"/>
</dbReference>
<evidence type="ECO:0000256" key="4">
    <source>
        <dbReference type="ARBA" id="ARBA00022692"/>
    </source>
</evidence>
<dbReference type="NCBIfam" id="TIGR04057">
    <property type="entry name" value="SusC_RagA_signa"/>
    <property type="match status" value="1"/>
</dbReference>
<dbReference type="InterPro" id="IPR023996">
    <property type="entry name" value="TonB-dep_OMP_SusC/RagA"/>
</dbReference>
<evidence type="ECO:0000256" key="6">
    <source>
        <dbReference type="ARBA" id="ARBA00023136"/>
    </source>
</evidence>
<sequence>MNKLLPSVKSLITLAAVLCFMFQAQAAQAQKVSLSVRNATIKAAIERLQKDYGYSFVIKTKNADLNKTITLNVKDEEIGAVVEKMFVGQRVASSVEGKMIAIMSAPAKEDPAARASANAVVKGVVRDNAGAAITGATVIVDGTTIGTTTDLDGSFSVRIGARTNVRLIVSYLGLKTREVQVDDPARFYEIRLENDDMALDEVVVVGYGTQRRSLVTNAISQFKPNEENMRSVMSPSELLQGRIAGVSISTSSGNLGSAEKMSIRGSSSLSASNEPLYVIDGIPLSNNSASLYSFGESMSSLAMLNLTDIESIEVLKDAASAAIYGSRATNGVVLITTKQGREGKSEVKVNYGFSITQFANPGRREYVGSKQYVEVFNEGIDNYNFQNGFTVNSSGYVRHIQNPYGNLPDTDWLDLITRLGQSHYFDVSFSGGNAKTKYYLSGSYNYQEGVIKTNDISKVNLKSNISHEMFKWLKVGANVSGNYLHNNRIPGADLGSTIIGRAVQQRPFDRPYKPNGDYYTGGTDELLLHNAVQILSEEVSYTDNYRFIGSFWAEAQIVKGLKIRASYNNDSAYTYDYVYYNQNHPYAADNGRILDRNRFVMTNTADLYANYDRKIGEDFELGAMVGHSFLKTKSRTSYIDAQNYPSPAFDVASVAANIVGASAGLSEYAIESYFARVSFAYKDRYVLNATIRTDGSSRFAPDCRWGWFPSVSVGWNVSNESFWNAEKTDLKIRASYGRTGNQDGISNYGWQALISGGANYGGQSGIAISSSGNDRLTWETADQYNAGFDLSFLGGKINMIADVYLKNTNNLLYSKPVHATTGETSILSNIGSMRNKGIEFTINTHFNLGKVQWNSSLNIARNVNKLTALLEDDMLSIGANRALKIGRTVGSWYIFRKDGIYQYDGEVPQTIYDKGVRAGDVKYWDRNGDGNITDDDRIVTGNPNPKFSGGWNNSFKYKGLELSVFFTYSYGNDVFASWMGHASKPGYTRALLKEFADNRWTGPGTTNEYPRAVYSYSGWNAKNSTGLLKDGSFIRLRSMTLGYTFPQRMISKIHLKGLRLYLQGDNLFLCSRYPGWDPETSVNLDPRFYGEDNDGVPQPRIFKLGVNITF</sequence>
<keyword evidence="2 8" id="KW-0813">Transport</keyword>
<dbReference type="RefSeq" id="WP_010264683.1">
    <property type="nucleotide sequence ID" value="NZ_CAEG01000015.1"/>
</dbReference>
<comment type="similarity">
    <text evidence="8 9">Belongs to the TonB-dependent receptor family.</text>
</comment>
<evidence type="ECO:0000256" key="5">
    <source>
        <dbReference type="ARBA" id="ARBA00023077"/>
    </source>
</evidence>
<dbReference type="InterPro" id="IPR023997">
    <property type="entry name" value="TonB-dep_OMP_SusC/RagA_CS"/>
</dbReference>
<dbReference type="Pfam" id="PF00593">
    <property type="entry name" value="TonB_dep_Rec_b-barrel"/>
    <property type="match status" value="1"/>
</dbReference>
<dbReference type="Pfam" id="PF13715">
    <property type="entry name" value="CarbopepD_reg_2"/>
    <property type="match status" value="1"/>
</dbReference>
<keyword evidence="5 9" id="KW-0798">TonB box</keyword>
<protein>
    <submittedName>
        <fullName evidence="13">TonB-linked outer membrane protein, SusC/RagA family</fullName>
    </submittedName>
</protein>
<dbReference type="InterPro" id="IPR000531">
    <property type="entry name" value="Beta-barrel_TonB"/>
</dbReference>
<name>A0A1H4EPI4_9BACT</name>
<evidence type="ECO:0000259" key="12">
    <source>
        <dbReference type="Pfam" id="PF07715"/>
    </source>
</evidence>
<evidence type="ECO:0000256" key="8">
    <source>
        <dbReference type="PROSITE-ProRule" id="PRU01360"/>
    </source>
</evidence>
<dbReference type="Pfam" id="PF07715">
    <property type="entry name" value="Plug"/>
    <property type="match status" value="1"/>
</dbReference>
<dbReference type="InterPro" id="IPR039426">
    <property type="entry name" value="TonB-dep_rcpt-like"/>
</dbReference>
<evidence type="ECO:0000313" key="13">
    <source>
        <dbReference type="EMBL" id="SEA86856.1"/>
    </source>
</evidence>
<evidence type="ECO:0000256" key="7">
    <source>
        <dbReference type="ARBA" id="ARBA00023237"/>
    </source>
</evidence>
<evidence type="ECO:0000259" key="11">
    <source>
        <dbReference type="Pfam" id="PF00593"/>
    </source>
</evidence>
<evidence type="ECO:0000313" key="14">
    <source>
        <dbReference type="Proteomes" id="UP000183253"/>
    </source>
</evidence>